<gene>
    <name evidence="1" type="ORF">K1X15_03990</name>
</gene>
<proteinExistence type="predicted"/>
<name>A0ABX8WFS7_9HYPH</name>
<keyword evidence="2" id="KW-1185">Reference proteome</keyword>
<sequence length="56" mass="6273">MLAQTVAPDRAIATKKCSFEHSGCTVGQGICYQLSEKSAFLSEWRWVFNIHLSGLR</sequence>
<evidence type="ECO:0000313" key="2">
    <source>
        <dbReference type="Proteomes" id="UP000825799"/>
    </source>
</evidence>
<reference evidence="1 2" key="1">
    <citation type="submission" date="2021-08" db="EMBL/GenBank/DDBJ databases">
        <title>Devosia salina sp. nov., isolated from the South China Sea sediment.</title>
        <authorList>
            <person name="Zhou Z."/>
        </authorList>
    </citation>
    <scope>NUCLEOTIDE SEQUENCE [LARGE SCALE GENOMIC DNA]</scope>
    <source>
        <strain evidence="1 2">SCS-3</strain>
    </source>
</reference>
<dbReference type="Proteomes" id="UP000825799">
    <property type="component" value="Chromosome"/>
</dbReference>
<accession>A0ABX8WFS7</accession>
<dbReference type="EMBL" id="CP080590">
    <property type="protein sequence ID" value="QYO77738.1"/>
    <property type="molecule type" value="Genomic_DNA"/>
</dbReference>
<evidence type="ECO:0000313" key="1">
    <source>
        <dbReference type="EMBL" id="QYO77738.1"/>
    </source>
</evidence>
<dbReference type="RefSeq" id="WP_220306192.1">
    <property type="nucleotide sequence ID" value="NZ_CP080590.1"/>
</dbReference>
<protein>
    <submittedName>
        <fullName evidence="1">Uncharacterized protein</fullName>
    </submittedName>
</protein>
<organism evidence="1 2">
    <name type="scientific">Devosia salina</name>
    <dbReference type="NCBI Taxonomy" id="2860336"/>
    <lineage>
        <taxon>Bacteria</taxon>
        <taxon>Pseudomonadati</taxon>
        <taxon>Pseudomonadota</taxon>
        <taxon>Alphaproteobacteria</taxon>
        <taxon>Hyphomicrobiales</taxon>
        <taxon>Devosiaceae</taxon>
        <taxon>Devosia</taxon>
    </lineage>
</organism>